<accession>A0A2W1JBY8</accession>
<evidence type="ECO:0000313" key="7">
    <source>
        <dbReference type="Proteomes" id="UP000248857"/>
    </source>
</evidence>
<dbReference type="InterPro" id="IPR027705">
    <property type="entry name" value="Flotillin_fam"/>
</dbReference>
<keyword evidence="4" id="KW-0175">Coiled coil</keyword>
<feature type="coiled-coil region" evidence="4">
    <location>
        <begin position="112"/>
        <end position="182"/>
    </location>
</feature>
<keyword evidence="3" id="KW-0472">Membrane</keyword>
<dbReference type="PANTHER" id="PTHR13806:SF46">
    <property type="entry name" value="FLOTILLIN-1-RELATED"/>
    <property type="match status" value="1"/>
</dbReference>
<dbReference type="Gene3D" id="3.30.479.30">
    <property type="entry name" value="Band 7 domain"/>
    <property type="match status" value="1"/>
</dbReference>
<reference evidence="6 7" key="1">
    <citation type="journal article" date="2018" name="Sci. Rep.">
        <title>A novel species of the marine cyanobacterium Acaryochloris with a unique pigment content and lifestyle.</title>
        <authorList>
            <person name="Partensky F."/>
            <person name="Six C."/>
            <person name="Ratin M."/>
            <person name="Garczarek L."/>
            <person name="Vaulot D."/>
            <person name="Probert I."/>
            <person name="Calteau A."/>
            <person name="Gourvil P."/>
            <person name="Marie D."/>
            <person name="Grebert T."/>
            <person name="Bouchier C."/>
            <person name="Le Panse S."/>
            <person name="Gachenot M."/>
            <person name="Rodriguez F."/>
            <person name="Garrido J.L."/>
        </authorList>
    </citation>
    <scope>NUCLEOTIDE SEQUENCE [LARGE SCALE GENOMIC DNA]</scope>
    <source>
        <strain evidence="6 7">RCC1774</strain>
    </source>
</reference>
<sequence length="405" mass="44082">MELILIFMGLGSLSVATGWGVIQNFYRICQPSEVLIFAGRRTRLASGQSMGYRLVKGGSSLQVPLLEQTFHMDLTNMIIDLQVTGAYSKGGIPLTVTGVANIKIASTEPTIHNAIERLLGKKREQIEQLAKETLEGNLRGVLASLTPEQANSDQLAFAKSLLDEAEEDLEKLGLLLDSLQIQTISDEVSYLDSLGRQQQAELIRDARIAEAQSRAESVIKDSANLRSTALRKLQRDEEIAKANAEKRVRDALTKRVAAIAEVESVVEVQVARVKAEAAVETERIHQVEQQLQAEVIAPAEADCEVAIASAKGQAARIIEEGKAQATGTRQLGQSWQSAGSNAQDIFMFQQLHILTKLMAASVPEVSVKNVSVIDTQDGATATKLAAFIEQFQQATGIDMYRMLGK</sequence>
<name>A0A2W1JBY8_9CYAN</name>
<dbReference type="EMBL" id="PQWO01000017">
    <property type="protein sequence ID" value="PZD71418.1"/>
    <property type="molecule type" value="Genomic_DNA"/>
</dbReference>
<evidence type="ECO:0000313" key="6">
    <source>
        <dbReference type="EMBL" id="PZD71418.1"/>
    </source>
</evidence>
<organism evidence="6 7">
    <name type="scientific">Acaryochloris thomasi RCC1774</name>
    <dbReference type="NCBI Taxonomy" id="1764569"/>
    <lineage>
        <taxon>Bacteria</taxon>
        <taxon>Bacillati</taxon>
        <taxon>Cyanobacteriota</taxon>
        <taxon>Cyanophyceae</taxon>
        <taxon>Acaryochloridales</taxon>
        <taxon>Acaryochloridaceae</taxon>
        <taxon>Acaryochloris</taxon>
        <taxon>Acaryochloris thomasi</taxon>
    </lineage>
</organism>
<dbReference type="SMART" id="SM00244">
    <property type="entry name" value="PHB"/>
    <property type="match status" value="1"/>
</dbReference>
<dbReference type="PANTHER" id="PTHR13806">
    <property type="entry name" value="FLOTILLIN-RELATED"/>
    <property type="match status" value="1"/>
</dbReference>
<comment type="caution">
    <text evidence="6">The sequence shown here is derived from an EMBL/GenBank/DDBJ whole genome shotgun (WGS) entry which is preliminary data.</text>
</comment>
<evidence type="ECO:0000256" key="1">
    <source>
        <dbReference type="ARBA" id="ARBA00004370"/>
    </source>
</evidence>
<keyword evidence="7" id="KW-1185">Reference proteome</keyword>
<evidence type="ECO:0000256" key="2">
    <source>
        <dbReference type="ARBA" id="ARBA00007161"/>
    </source>
</evidence>
<comment type="subcellular location">
    <subcellularLocation>
        <location evidence="1">Membrane</location>
    </subcellularLocation>
</comment>
<feature type="domain" description="Band 7" evidence="5">
    <location>
        <begin position="24"/>
        <end position="198"/>
    </location>
</feature>
<dbReference type="RefSeq" id="WP_110988067.1">
    <property type="nucleotide sequence ID" value="NZ_CAWNWM010000017.1"/>
</dbReference>
<proteinExistence type="inferred from homology"/>
<dbReference type="AlphaFoldDB" id="A0A2W1JBY8"/>
<dbReference type="OrthoDB" id="9786220at2"/>
<dbReference type="Proteomes" id="UP000248857">
    <property type="component" value="Unassembled WGS sequence"/>
</dbReference>
<evidence type="ECO:0000259" key="5">
    <source>
        <dbReference type="SMART" id="SM00244"/>
    </source>
</evidence>
<gene>
    <name evidence="6" type="ORF">C1752_06376</name>
</gene>
<evidence type="ECO:0000256" key="4">
    <source>
        <dbReference type="SAM" id="Coils"/>
    </source>
</evidence>
<dbReference type="GO" id="GO:0002020">
    <property type="term" value="F:protease binding"/>
    <property type="evidence" value="ECO:0007669"/>
    <property type="project" value="TreeGrafter"/>
</dbReference>
<dbReference type="SUPFAM" id="SSF117892">
    <property type="entry name" value="Band 7/SPFH domain"/>
    <property type="match status" value="1"/>
</dbReference>
<protein>
    <recommendedName>
        <fullName evidence="5">Band 7 domain-containing protein</fullName>
    </recommendedName>
</protein>
<dbReference type="InterPro" id="IPR036013">
    <property type="entry name" value="Band_7/SPFH_dom_sf"/>
</dbReference>
<dbReference type="GO" id="GO:0005886">
    <property type="term" value="C:plasma membrane"/>
    <property type="evidence" value="ECO:0007669"/>
    <property type="project" value="TreeGrafter"/>
</dbReference>
<dbReference type="Pfam" id="PF01145">
    <property type="entry name" value="Band_7"/>
    <property type="match status" value="1"/>
</dbReference>
<dbReference type="GO" id="GO:0072659">
    <property type="term" value="P:protein localization to plasma membrane"/>
    <property type="evidence" value="ECO:0007669"/>
    <property type="project" value="TreeGrafter"/>
</dbReference>
<evidence type="ECO:0000256" key="3">
    <source>
        <dbReference type="ARBA" id="ARBA00023136"/>
    </source>
</evidence>
<comment type="similarity">
    <text evidence="2">Belongs to the band 7/mec-2 family. Flotillin subfamily.</text>
</comment>
<dbReference type="InterPro" id="IPR001107">
    <property type="entry name" value="Band_7"/>
</dbReference>
<dbReference type="CDD" id="cd03399">
    <property type="entry name" value="SPFH_flotillin"/>
    <property type="match status" value="1"/>
</dbReference>